<feature type="DNA-binding region" description="H-T-H motif" evidence="2">
    <location>
        <begin position="25"/>
        <end position="44"/>
    </location>
</feature>
<dbReference type="InterPro" id="IPR009057">
    <property type="entry name" value="Homeodomain-like_sf"/>
</dbReference>
<dbReference type="RefSeq" id="WP_153384793.1">
    <property type="nucleotide sequence ID" value="NZ_VDFO01000016.1"/>
</dbReference>
<proteinExistence type="predicted"/>
<dbReference type="PROSITE" id="PS50977">
    <property type="entry name" value="HTH_TETR_2"/>
    <property type="match status" value="1"/>
</dbReference>
<organism evidence="5 8">
    <name type="scientific">Companilactobacillus halodurans</name>
    <dbReference type="NCBI Taxonomy" id="2584183"/>
    <lineage>
        <taxon>Bacteria</taxon>
        <taxon>Bacillati</taxon>
        <taxon>Bacillota</taxon>
        <taxon>Bacilli</taxon>
        <taxon>Lactobacillales</taxon>
        <taxon>Lactobacillaceae</taxon>
        <taxon>Companilactobacillus</taxon>
    </lineage>
</organism>
<dbReference type="OrthoDB" id="9810250at2"/>
<dbReference type="PANTHER" id="PTHR43479">
    <property type="entry name" value="ACREF/ENVCD OPERON REPRESSOR-RELATED"/>
    <property type="match status" value="1"/>
</dbReference>
<evidence type="ECO:0000256" key="2">
    <source>
        <dbReference type="PROSITE-ProRule" id="PRU00335"/>
    </source>
</evidence>
<feature type="domain" description="HTH tetR-type" evidence="4">
    <location>
        <begin position="2"/>
        <end position="62"/>
    </location>
</feature>
<name>A0A5P0ZMH6_9LACO</name>
<sequence>MHKTKQVLIDSLNKVLLQKQIDKVTVKDIVSECDLTRQTFYNYFSDIYELVEYSACSNAKRILQRSSDYEHWQDAFYDIMIKLRDNQIIVENVYKSIYRDLMGKYIYKVIYNHIIQIVENLAENLVVKQKYKDFIAHFYTLSFIAVIYEWIRNDMNADPREIVDQIGVLVQGDFQKALQRYAQ</sequence>
<dbReference type="Proteomes" id="UP000414364">
    <property type="component" value="Unassembled WGS sequence"/>
</dbReference>
<evidence type="ECO:0000313" key="5">
    <source>
        <dbReference type="EMBL" id="MQS75386.1"/>
    </source>
</evidence>
<dbReference type="InterPro" id="IPR050624">
    <property type="entry name" value="HTH-type_Tx_Regulator"/>
</dbReference>
<accession>A0A5P0ZMH6</accession>
<dbReference type="SUPFAM" id="SSF46689">
    <property type="entry name" value="Homeodomain-like"/>
    <property type="match status" value="1"/>
</dbReference>
<evidence type="ECO:0000259" key="4">
    <source>
        <dbReference type="PROSITE" id="PS50977"/>
    </source>
</evidence>
<dbReference type="Proteomes" id="UP000371423">
    <property type="component" value="Unassembled WGS sequence"/>
</dbReference>
<dbReference type="InterPro" id="IPR001647">
    <property type="entry name" value="HTH_TetR"/>
</dbReference>
<evidence type="ECO:0000313" key="8">
    <source>
        <dbReference type="Proteomes" id="UP000414364"/>
    </source>
</evidence>
<dbReference type="EMBL" id="VDFO01000016">
    <property type="protein sequence ID" value="MQS97331.1"/>
    <property type="molecule type" value="Genomic_DNA"/>
</dbReference>
<comment type="caution">
    <text evidence="5">The sequence shown here is derived from an EMBL/GenBank/DDBJ whole genome shotgun (WGS) entry which is preliminary data.</text>
</comment>
<keyword evidence="7" id="KW-1185">Reference proteome</keyword>
<dbReference type="EMBL" id="VDFP01000004">
    <property type="protein sequence ID" value="MQS75386.1"/>
    <property type="molecule type" value="Genomic_DNA"/>
</dbReference>
<keyword evidence="3" id="KW-0812">Transmembrane</keyword>
<evidence type="ECO:0000256" key="3">
    <source>
        <dbReference type="SAM" id="Phobius"/>
    </source>
</evidence>
<dbReference type="PANTHER" id="PTHR43479:SF7">
    <property type="entry name" value="TETR-FAMILY TRANSCRIPTIONAL REGULATOR"/>
    <property type="match status" value="1"/>
</dbReference>
<keyword evidence="1 2" id="KW-0238">DNA-binding</keyword>
<protein>
    <submittedName>
        <fullName evidence="5">TetR family transcriptional regulator</fullName>
    </submittedName>
</protein>
<dbReference type="Pfam" id="PF14278">
    <property type="entry name" value="TetR_C_8"/>
    <property type="match status" value="1"/>
</dbReference>
<feature type="transmembrane region" description="Helical" evidence="3">
    <location>
        <begin position="134"/>
        <end position="151"/>
    </location>
</feature>
<evidence type="ECO:0000313" key="7">
    <source>
        <dbReference type="Proteomes" id="UP000371423"/>
    </source>
</evidence>
<dbReference type="InterPro" id="IPR039532">
    <property type="entry name" value="TetR_C_Firmicutes"/>
</dbReference>
<dbReference type="AlphaFoldDB" id="A0A5P0ZMH6"/>
<evidence type="ECO:0000313" key="6">
    <source>
        <dbReference type="EMBL" id="MQS97331.1"/>
    </source>
</evidence>
<keyword evidence="3" id="KW-1133">Transmembrane helix</keyword>
<evidence type="ECO:0000256" key="1">
    <source>
        <dbReference type="ARBA" id="ARBA00023125"/>
    </source>
</evidence>
<reference evidence="7 8" key="1">
    <citation type="journal article" date="2019" name="Syst. Appl. Microbiol.">
        <title>Polyphasic characterization of two novel Lactobacillus spp. isolated from blown salami packages: Description of Lactobacillus halodurans sp. nov. and Lactobacillus salsicarnum sp. nov.</title>
        <authorList>
            <person name="Schuster J.A."/>
            <person name="Klingl A."/>
            <person name="Vogel R.F."/>
            <person name="Ehrmann M.A."/>
        </authorList>
    </citation>
    <scope>NUCLEOTIDE SEQUENCE [LARGE SCALE GENOMIC DNA]</scope>
    <source>
        <strain evidence="6 7">TMW 1.1920</strain>
        <strain evidence="5 8">TMW 1.2172</strain>
    </source>
</reference>
<gene>
    <name evidence="6" type="ORF">FHL05_05440</name>
    <name evidence="5" type="ORF">FHL06_03125</name>
</gene>
<dbReference type="GO" id="GO:0003677">
    <property type="term" value="F:DNA binding"/>
    <property type="evidence" value="ECO:0007669"/>
    <property type="project" value="UniProtKB-UniRule"/>
</dbReference>
<dbReference type="Pfam" id="PF00440">
    <property type="entry name" value="TetR_N"/>
    <property type="match status" value="1"/>
</dbReference>
<dbReference type="Gene3D" id="1.10.357.10">
    <property type="entry name" value="Tetracycline Repressor, domain 2"/>
    <property type="match status" value="1"/>
</dbReference>
<keyword evidence="3" id="KW-0472">Membrane</keyword>